<protein>
    <submittedName>
        <fullName evidence="1">Uncharacterized protein</fullName>
    </submittedName>
</protein>
<name>A0A0F9PWA3_9ZZZZ</name>
<gene>
    <name evidence="1" type="ORF">LCGC14_0848680</name>
</gene>
<sequence length="168" mass="17791">MIKKLSAILMFILCLPILPILGAIKVKEVGASTEKWGENAARASGEFATNAEAAAESWASNTARAADTFHQAITASGMKERFRRGVQRAGAAKFARKIREVGRDRFGPGVAAAKTDYSSGVEPYFSTIAGLTLSPRKPRGDPANYNRVQEIGKALNAKRLALLGAGGG</sequence>
<evidence type="ECO:0000313" key="1">
    <source>
        <dbReference type="EMBL" id="KKN29002.1"/>
    </source>
</evidence>
<organism evidence="1">
    <name type="scientific">marine sediment metagenome</name>
    <dbReference type="NCBI Taxonomy" id="412755"/>
    <lineage>
        <taxon>unclassified sequences</taxon>
        <taxon>metagenomes</taxon>
        <taxon>ecological metagenomes</taxon>
    </lineage>
</organism>
<proteinExistence type="predicted"/>
<dbReference type="AlphaFoldDB" id="A0A0F9PWA3"/>
<dbReference type="EMBL" id="LAZR01002519">
    <property type="protein sequence ID" value="KKN29002.1"/>
    <property type="molecule type" value="Genomic_DNA"/>
</dbReference>
<reference evidence="1" key="1">
    <citation type="journal article" date="2015" name="Nature">
        <title>Complex archaea that bridge the gap between prokaryotes and eukaryotes.</title>
        <authorList>
            <person name="Spang A."/>
            <person name="Saw J.H."/>
            <person name="Jorgensen S.L."/>
            <person name="Zaremba-Niedzwiedzka K."/>
            <person name="Martijn J."/>
            <person name="Lind A.E."/>
            <person name="van Eijk R."/>
            <person name="Schleper C."/>
            <person name="Guy L."/>
            <person name="Ettema T.J."/>
        </authorList>
    </citation>
    <scope>NUCLEOTIDE SEQUENCE</scope>
</reference>
<accession>A0A0F9PWA3</accession>
<comment type="caution">
    <text evidence="1">The sequence shown here is derived from an EMBL/GenBank/DDBJ whole genome shotgun (WGS) entry which is preliminary data.</text>
</comment>